<dbReference type="EMBL" id="JAOPKB010000002">
    <property type="protein sequence ID" value="MCU4971978.1"/>
    <property type="molecule type" value="Genomic_DNA"/>
</dbReference>
<dbReference type="Proteomes" id="UP001320972">
    <property type="component" value="Unassembled WGS sequence"/>
</dbReference>
<dbReference type="AlphaFoldDB" id="A0AAP2Z0H3"/>
<keyword evidence="1" id="KW-1133">Transmembrane helix</keyword>
<evidence type="ECO:0000313" key="5">
    <source>
        <dbReference type="Proteomes" id="UP001321018"/>
    </source>
</evidence>
<dbReference type="Proteomes" id="UP001321018">
    <property type="component" value="Unassembled WGS sequence"/>
</dbReference>
<name>A0AAP2Z0H3_9EURY</name>
<comment type="caution">
    <text evidence="2">The sequence shown here is derived from an EMBL/GenBank/DDBJ whole genome shotgun (WGS) entry which is preliminary data.</text>
</comment>
<accession>A0AAP2Z0H3</accession>
<keyword evidence="4" id="KW-1185">Reference proteome</keyword>
<evidence type="ECO:0000256" key="1">
    <source>
        <dbReference type="SAM" id="Phobius"/>
    </source>
</evidence>
<dbReference type="RefSeq" id="WP_338004103.1">
    <property type="nucleotide sequence ID" value="NZ_JAOPKA010000007.1"/>
</dbReference>
<sequence>MAAEPDEHTTRRETIGSGIRETVDVRFVGVLGAGSVAGYVVFTLLNTDTVALPLVGAVSGQLLGIVGLAAFAVAYQRFGCAGSCGSAGDCGCSDECGNQCSDDS</sequence>
<keyword evidence="1" id="KW-0812">Transmembrane</keyword>
<evidence type="ECO:0000313" key="4">
    <source>
        <dbReference type="Proteomes" id="UP001320972"/>
    </source>
</evidence>
<feature type="transmembrane region" description="Helical" evidence="1">
    <location>
        <begin position="51"/>
        <end position="75"/>
    </location>
</feature>
<organism evidence="2 5">
    <name type="scientific">Natronoglomus mannanivorans</name>
    <dbReference type="NCBI Taxonomy" id="2979990"/>
    <lineage>
        <taxon>Archaea</taxon>
        <taxon>Methanobacteriati</taxon>
        <taxon>Methanobacteriota</taxon>
        <taxon>Stenosarchaea group</taxon>
        <taxon>Halobacteria</taxon>
        <taxon>Halobacteriales</taxon>
        <taxon>Natrialbaceae</taxon>
        <taxon>Natronoglomus</taxon>
    </lineage>
</organism>
<evidence type="ECO:0000313" key="2">
    <source>
        <dbReference type="EMBL" id="MCU4742278.1"/>
    </source>
</evidence>
<protein>
    <submittedName>
        <fullName evidence="2">Uncharacterized protein</fullName>
    </submittedName>
</protein>
<keyword evidence="1" id="KW-0472">Membrane</keyword>
<gene>
    <name evidence="3" type="ORF">OB955_04405</name>
    <name evidence="2" type="ORF">OB960_12815</name>
</gene>
<reference evidence="2 4" key="1">
    <citation type="submission" date="2022-09" db="EMBL/GenBank/DDBJ databases">
        <title>Enrichment on poylsaccharides allowed isolation of novel metabolic and taxonomic groups of Haloarchaea.</title>
        <authorList>
            <person name="Sorokin D.Y."/>
            <person name="Elcheninov A.G."/>
            <person name="Khizhniak T.V."/>
            <person name="Kolganova T.V."/>
            <person name="Kublanov I.V."/>
        </authorList>
    </citation>
    <scope>NUCLEOTIDE SEQUENCE</scope>
    <source>
        <strain evidence="3 4">AArc-m2/3/4</strain>
        <strain evidence="2">AArc-xg1-1</strain>
    </source>
</reference>
<dbReference type="EMBL" id="JAOPKA010000007">
    <property type="protein sequence ID" value="MCU4742278.1"/>
    <property type="molecule type" value="Genomic_DNA"/>
</dbReference>
<evidence type="ECO:0000313" key="3">
    <source>
        <dbReference type="EMBL" id="MCU4971978.1"/>
    </source>
</evidence>
<proteinExistence type="predicted"/>
<feature type="transmembrane region" description="Helical" evidence="1">
    <location>
        <begin position="27"/>
        <end position="45"/>
    </location>
</feature>